<proteinExistence type="predicted"/>
<feature type="transmembrane region" description="Helical" evidence="1">
    <location>
        <begin position="26"/>
        <end position="47"/>
    </location>
</feature>
<organism evidence="2 3">
    <name type="scientific">Vigna mungo</name>
    <name type="common">Black gram</name>
    <name type="synonym">Phaseolus mungo</name>
    <dbReference type="NCBI Taxonomy" id="3915"/>
    <lineage>
        <taxon>Eukaryota</taxon>
        <taxon>Viridiplantae</taxon>
        <taxon>Streptophyta</taxon>
        <taxon>Embryophyta</taxon>
        <taxon>Tracheophyta</taxon>
        <taxon>Spermatophyta</taxon>
        <taxon>Magnoliopsida</taxon>
        <taxon>eudicotyledons</taxon>
        <taxon>Gunneridae</taxon>
        <taxon>Pentapetalae</taxon>
        <taxon>rosids</taxon>
        <taxon>fabids</taxon>
        <taxon>Fabales</taxon>
        <taxon>Fabaceae</taxon>
        <taxon>Papilionoideae</taxon>
        <taxon>50 kb inversion clade</taxon>
        <taxon>NPAAA clade</taxon>
        <taxon>indigoferoid/millettioid clade</taxon>
        <taxon>Phaseoleae</taxon>
        <taxon>Vigna</taxon>
    </lineage>
</organism>
<protein>
    <recommendedName>
        <fullName evidence="4">Transmembrane protein</fullName>
    </recommendedName>
</protein>
<evidence type="ECO:0000313" key="3">
    <source>
        <dbReference type="Proteomes" id="UP001374535"/>
    </source>
</evidence>
<gene>
    <name evidence="2" type="ORF">V8G54_009239</name>
</gene>
<name>A0AAQ3NWC4_VIGMU</name>
<dbReference type="Proteomes" id="UP001374535">
    <property type="component" value="Chromosome 3"/>
</dbReference>
<keyword evidence="3" id="KW-1185">Reference proteome</keyword>
<evidence type="ECO:0000313" key="2">
    <source>
        <dbReference type="EMBL" id="WVZ16257.1"/>
    </source>
</evidence>
<keyword evidence="1" id="KW-0812">Transmembrane</keyword>
<evidence type="ECO:0008006" key="4">
    <source>
        <dbReference type="Google" id="ProtNLM"/>
    </source>
</evidence>
<evidence type="ECO:0000256" key="1">
    <source>
        <dbReference type="SAM" id="Phobius"/>
    </source>
</evidence>
<reference evidence="2 3" key="1">
    <citation type="journal article" date="2023" name="Life. Sci Alliance">
        <title>Evolutionary insights into 3D genome organization and epigenetic landscape of Vigna mungo.</title>
        <authorList>
            <person name="Junaid A."/>
            <person name="Singh B."/>
            <person name="Bhatia S."/>
        </authorList>
    </citation>
    <scope>NUCLEOTIDE SEQUENCE [LARGE SCALE GENOMIC DNA]</scope>
    <source>
        <strain evidence="2">Urdbean</strain>
    </source>
</reference>
<keyword evidence="1" id="KW-0472">Membrane</keyword>
<dbReference type="EMBL" id="CP144698">
    <property type="protein sequence ID" value="WVZ16257.1"/>
    <property type="molecule type" value="Genomic_DNA"/>
</dbReference>
<sequence>MVEMDADEAKELVSRRTRRRTKVLEISLVAAHWMLVLLTDFGLLLVVRRKNKDRSMVLKGMNTRVRVSVFAFRDCGSLFTGDDGRSFVMVHQWRKLCIFGLVIEEIATRFGAGFWWLVVSVGDTIWVYWTTVTVR</sequence>
<keyword evidence="1" id="KW-1133">Transmembrane helix</keyword>
<accession>A0AAQ3NWC4</accession>
<dbReference type="AlphaFoldDB" id="A0AAQ3NWC4"/>